<gene>
    <name evidence="1" type="ORF">PROFUN_09363</name>
</gene>
<name>A0A2P6NGX9_9EUKA</name>
<protein>
    <submittedName>
        <fullName evidence="1">Uncharacterized protein</fullName>
    </submittedName>
</protein>
<evidence type="ECO:0000313" key="1">
    <source>
        <dbReference type="EMBL" id="PRP83199.1"/>
    </source>
</evidence>
<sequence length="67" mass="7532">MLRVFLAWQTPCFQVQKKNVDVKPPQEAISEIDNTSQSTNRFILLSALASIFRAHGLRFPNKGALTS</sequence>
<keyword evidence="2" id="KW-1185">Reference proteome</keyword>
<dbReference type="EMBL" id="MDYQ01000087">
    <property type="protein sequence ID" value="PRP83199.1"/>
    <property type="molecule type" value="Genomic_DNA"/>
</dbReference>
<accession>A0A2P6NGX9</accession>
<dbReference type="InParanoid" id="A0A2P6NGX9"/>
<evidence type="ECO:0000313" key="2">
    <source>
        <dbReference type="Proteomes" id="UP000241769"/>
    </source>
</evidence>
<dbReference type="AlphaFoldDB" id="A0A2P6NGX9"/>
<organism evidence="1 2">
    <name type="scientific">Planoprotostelium fungivorum</name>
    <dbReference type="NCBI Taxonomy" id="1890364"/>
    <lineage>
        <taxon>Eukaryota</taxon>
        <taxon>Amoebozoa</taxon>
        <taxon>Evosea</taxon>
        <taxon>Variosea</taxon>
        <taxon>Cavosteliida</taxon>
        <taxon>Cavosteliaceae</taxon>
        <taxon>Planoprotostelium</taxon>
    </lineage>
</organism>
<comment type="caution">
    <text evidence="1">The sequence shown here is derived from an EMBL/GenBank/DDBJ whole genome shotgun (WGS) entry which is preliminary data.</text>
</comment>
<reference evidence="1 2" key="1">
    <citation type="journal article" date="2018" name="Genome Biol. Evol.">
        <title>Multiple Roots of Fruiting Body Formation in Amoebozoa.</title>
        <authorList>
            <person name="Hillmann F."/>
            <person name="Forbes G."/>
            <person name="Novohradska S."/>
            <person name="Ferling I."/>
            <person name="Riege K."/>
            <person name="Groth M."/>
            <person name="Westermann M."/>
            <person name="Marz M."/>
            <person name="Spaller T."/>
            <person name="Winckler T."/>
            <person name="Schaap P."/>
            <person name="Glockner G."/>
        </authorList>
    </citation>
    <scope>NUCLEOTIDE SEQUENCE [LARGE SCALE GENOMIC DNA]</scope>
    <source>
        <strain evidence="1 2">Jena</strain>
    </source>
</reference>
<dbReference type="Proteomes" id="UP000241769">
    <property type="component" value="Unassembled WGS sequence"/>
</dbReference>
<proteinExistence type="predicted"/>